<dbReference type="InterPro" id="IPR000873">
    <property type="entry name" value="AMP-dep_synth/lig_dom"/>
</dbReference>
<dbReference type="Gene3D" id="3.30.300.30">
    <property type="match status" value="1"/>
</dbReference>
<evidence type="ECO:0000313" key="5">
    <source>
        <dbReference type="EMBL" id="MBB4134353.1"/>
    </source>
</evidence>
<dbReference type="InterPro" id="IPR020845">
    <property type="entry name" value="AMP-binding_CS"/>
</dbReference>
<dbReference type="Proteomes" id="UP000551501">
    <property type="component" value="Unassembled WGS sequence"/>
</dbReference>
<dbReference type="Pfam" id="PF00501">
    <property type="entry name" value="AMP-binding"/>
    <property type="match status" value="1"/>
</dbReference>
<feature type="domain" description="AMP-dependent synthetase/ligase" evidence="3">
    <location>
        <begin position="15"/>
        <end position="394"/>
    </location>
</feature>
<accession>A0A840EVK3</accession>
<evidence type="ECO:0000259" key="4">
    <source>
        <dbReference type="Pfam" id="PF13193"/>
    </source>
</evidence>
<dbReference type="EC" id="6.2.1.3" evidence="5"/>
<dbReference type="GO" id="GO:0004467">
    <property type="term" value="F:long-chain fatty acid-CoA ligase activity"/>
    <property type="evidence" value="ECO:0007669"/>
    <property type="project" value="UniProtKB-EC"/>
</dbReference>
<evidence type="ECO:0000259" key="3">
    <source>
        <dbReference type="Pfam" id="PF00501"/>
    </source>
</evidence>
<comment type="similarity">
    <text evidence="1">Belongs to the ATP-dependent AMP-binding enzyme family.</text>
</comment>
<dbReference type="Pfam" id="PF13193">
    <property type="entry name" value="AMP-binding_C"/>
    <property type="match status" value="1"/>
</dbReference>
<evidence type="ECO:0000256" key="1">
    <source>
        <dbReference type="ARBA" id="ARBA00006432"/>
    </source>
</evidence>
<dbReference type="SUPFAM" id="SSF56801">
    <property type="entry name" value="Acetyl-CoA synthetase-like"/>
    <property type="match status" value="1"/>
</dbReference>
<dbReference type="PROSITE" id="PS00455">
    <property type="entry name" value="AMP_BINDING"/>
    <property type="match status" value="1"/>
</dbReference>
<dbReference type="PANTHER" id="PTHR43767">
    <property type="entry name" value="LONG-CHAIN-FATTY-ACID--COA LIGASE"/>
    <property type="match status" value="1"/>
</dbReference>
<sequence>MTPRPALTVRDAWDARVAAAPDATALVYFDARLSARETDRIASSLAAALAARGVGKGDRVGIHLQNTPQFPLVLLALWKLGAAGLLLNPMYFGRELRQIVDDAEPIGIIATDVDAEKVRTSVDGSSAGWVVSACAADLQSRDDPRVFSVDRVEPSPDGDLGALISEYTDSSVPSTELTATDVALLTYTSGTTGPPKGAMNSHGNVLAVATSFAEFGAITAADTVFSLAPLFHITGVVLLGALPLVTGAALVCTGRFAVDVALDALREHRVTYTIGSITAFIAMMNSPVVTRDHFASIRVLFSGGAPVSPSTVQRFQELSGHYIHNAYGMTETTSGVIAVPPGSAAPVDAHGTLSVGVPLPGVHAEVVAPDDTPVAPGAEGELVLSGPQIVSGYWRNPEATAATMPEGRLHTGDSAVVDADGWVYIVDRIKDQINVSGYKVWPREVEDVLYEHPAVLEAAVVGVADDYQGEAVAAFVSVRDGHRVDGDELVAFARERLAPYKRPKTVAVVDQLPKTQTGKIQRRVLREQSTAKKGE</sequence>
<feature type="domain" description="AMP-binding enzyme C-terminal" evidence="4">
    <location>
        <begin position="444"/>
        <end position="519"/>
    </location>
</feature>
<name>A0A840EVK3_9ACTN</name>
<dbReference type="Gene3D" id="3.40.50.12780">
    <property type="entry name" value="N-terminal domain of ligase-like"/>
    <property type="match status" value="1"/>
</dbReference>
<dbReference type="InterPro" id="IPR025110">
    <property type="entry name" value="AMP-bd_C"/>
</dbReference>
<protein>
    <submittedName>
        <fullName evidence="5">Long-chain acyl-CoA synthetase</fullName>
        <ecNumber evidence="5">6.2.1.3</ecNumber>
    </submittedName>
</protein>
<comment type="caution">
    <text evidence="5">The sequence shown here is derived from an EMBL/GenBank/DDBJ whole genome shotgun (WGS) entry which is preliminary data.</text>
</comment>
<dbReference type="InterPro" id="IPR045851">
    <property type="entry name" value="AMP-bd_C_sf"/>
</dbReference>
<dbReference type="EMBL" id="JACIFP010000001">
    <property type="protein sequence ID" value="MBB4134353.1"/>
    <property type="molecule type" value="Genomic_DNA"/>
</dbReference>
<gene>
    <name evidence="5" type="ORF">BKA16_000905</name>
</gene>
<organism evidence="5 6">
    <name type="scientific">Gordonia humi</name>
    <dbReference type="NCBI Taxonomy" id="686429"/>
    <lineage>
        <taxon>Bacteria</taxon>
        <taxon>Bacillati</taxon>
        <taxon>Actinomycetota</taxon>
        <taxon>Actinomycetes</taxon>
        <taxon>Mycobacteriales</taxon>
        <taxon>Gordoniaceae</taxon>
        <taxon>Gordonia</taxon>
    </lineage>
</organism>
<dbReference type="InterPro" id="IPR042099">
    <property type="entry name" value="ANL_N_sf"/>
</dbReference>
<evidence type="ECO:0000313" key="6">
    <source>
        <dbReference type="Proteomes" id="UP000551501"/>
    </source>
</evidence>
<evidence type="ECO:0000256" key="2">
    <source>
        <dbReference type="ARBA" id="ARBA00022598"/>
    </source>
</evidence>
<proteinExistence type="inferred from homology"/>
<keyword evidence="2 5" id="KW-0436">Ligase</keyword>
<dbReference type="AlphaFoldDB" id="A0A840EVK3"/>
<keyword evidence="6" id="KW-1185">Reference proteome</keyword>
<dbReference type="InterPro" id="IPR050237">
    <property type="entry name" value="ATP-dep_AMP-bd_enzyme"/>
</dbReference>
<dbReference type="PANTHER" id="PTHR43767:SF1">
    <property type="entry name" value="NONRIBOSOMAL PEPTIDE SYNTHASE PES1 (EUROFUNG)-RELATED"/>
    <property type="match status" value="1"/>
</dbReference>
<dbReference type="FunFam" id="3.30.300.30:FF:000008">
    <property type="entry name" value="2,3-dihydroxybenzoate-AMP ligase"/>
    <property type="match status" value="1"/>
</dbReference>
<dbReference type="RefSeq" id="WP_183369538.1">
    <property type="nucleotide sequence ID" value="NZ_BAABHL010000128.1"/>
</dbReference>
<reference evidence="5 6" key="1">
    <citation type="submission" date="2020-08" db="EMBL/GenBank/DDBJ databases">
        <title>Sequencing the genomes of 1000 actinobacteria strains.</title>
        <authorList>
            <person name="Klenk H.-P."/>
        </authorList>
    </citation>
    <scope>NUCLEOTIDE SEQUENCE [LARGE SCALE GENOMIC DNA]</scope>
    <source>
        <strain evidence="5 6">DSM 45298</strain>
    </source>
</reference>